<evidence type="ECO:0000256" key="1">
    <source>
        <dbReference type="SAM" id="SignalP"/>
    </source>
</evidence>
<dbReference type="PANTHER" id="PTHR36302">
    <property type="entry name" value="BLR7088 PROTEIN"/>
    <property type="match status" value="1"/>
</dbReference>
<comment type="caution">
    <text evidence="2">The sequence shown here is derived from an EMBL/GenBank/DDBJ whole genome shotgun (WGS) entry which is preliminary data.</text>
</comment>
<dbReference type="AlphaFoldDB" id="A0A8J7LLI7"/>
<dbReference type="PANTHER" id="PTHR36302:SF1">
    <property type="entry name" value="COPPER CHAPERONE PCU(A)C"/>
    <property type="match status" value="1"/>
</dbReference>
<dbReference type="Pfam" id="PF04314">
    <property type="entry name" value="PCuAC"/>
    <property type="match status" value="1"/>
</dbReference>
<evidence type="ECO:0000313" key="3">
    <source>
        <dbReference type="Proteomes" id="UP000640583"/>
    </source>
</evidence>
<keyword evidence="1" id="KW-0732">Signal</keyword>
<dbReference type="Gene3D" id="2.60.40.1890">
    <property type="entry name" value="PCu(A)C copper chaperone"/>
    <property type="match status" value="1"/>
</dbReference>
<gene>
    <name evidence="2" type="ORF">H1D41_17505</name>
</gene>
<dbReference type="RefSeq" id="WP_228850145.1">
    <property type="nucleotide sequence ID" value="NZ_JADCKQ010000020.1"/>
</dbReference>
<dbReference type="InterPro" id="IPR007410">
    <property type="entry name" value="LpqE-like"/>
</dbReference>
<dbReference type="InterPro" id="IPR058248">
    <property type="entry name" value="Lxx211020-like"/>
</dbReference>
<name>A0A8J7LLI7_9RHOB</name>
<organism evidence="2 3">
    <name type="scientific">Halocynthiibacter styelae</name>
    <dbReference type="NCBI Taxonomy" id="2761955"/>
    <lineage>
        <taxon>Bacteria</taxon>
        <taxon>Pseudomonadati</taxon>
        <taxon>Pseudomonadota</taxon>
        <taxon>Alphaproteobacteria</taxon>
        <taxon>Rhodobacterales</taxon>
        <taxon>Paracoccaceae</taxon>
        <taxon>Halocynthiibacter</taxon>
    </lineage>
</organism>
<proteinExistence type="predicted"/>
<feature type="signal peptide" evidence="1">
    <location>
        <begin position="1"/>
        <end position="26"/>
    </location>
</feature>
<feature type="chain" id="PRO_5035189457" evidence="1">
    <location>
        <begin position="27"/>
        <end position="154"/>
    </location>
</feature>
<dbReference type="SUPFAM" id="SSF110087">
    <property type="entry name" value="DR1885-like metal-binding protein"/>
    <property type="match status" value="1"/>
</dbReference>
<protein>
    <submittedName>
        <fullName evidence="2">Copper chaperone PCu(A)C</fullName>
    </submittedName>
</protein>
<dbReference type="Proteomes" id="UP000640583">
    <property type="component" value="Unassembled WGS sequence"/>
</dbReference>
<keyword evidence="3" id="KW-1185">Reference proteome</keyword>
<dbReference type="InterPro" id="IPR036182">
    <property type="entry name" value="PCuAC_sf"/>
</dbReference>
<reference evidence="2" key="1">
    <citation type="submission" date="2020-10" db="EMBL/GenBank/DDBJ databases">
        <title>Paenihalocynthiibacter styelae gen. nov., sp. nov., isolated from stalked sea squirt Styela clava.</title>
        <authorList>
            <person name="Kim Y.-O."/>
            <person name="Yoon J.-H."/>
        </authorList>
    </citation>
    <scope>NUCLEOTIDE SEQUENCE</scope>
    <source>
        <strain evidence="2">MYP1-1</strain>
    </source>
</reference>
<evidence type="ECO:0000313" key="2">
    <source>
        <dbReference type="EMBL" id="MBI1495440.1"/>
    </source>
</evidence>
<sequence>MKTCYFRPLALCAVLLLTATPGFAGAEDVRVTDPWARASIGVNRPGAAYLTLHNTGQDDVTLTGVTTPLALRPEIHLTSTNAEGISSMRRAGDITIAAGESVSLEPGGLHTMLMQLQTPMQEGESFPLTFEFSDGGTVTADVPVLGLAARGPLE</sequence>
<dbReference type="EMBL" id="JADCKQ010000020">
    <property type="protein sequence ID" value="MBI1495440.1"/>
    <property type="molecule type" value="Genomic_DNA"/>
</dbReference>
<accession>A0A8J7LLI7</accession>